<accession>A0ACB5TIB0</accession>
<proteinExistence type="predicted"/>
<reference evidence="1" key="1">
    <citation type="submission" date="2023-04" db="EMBL/GenBank/DDBJ databases">
        <title>Candida boidinii NBRC 1967.</title>
        <authorList>
            <person name="Ichikawa N."/>
            <person name="Sato H."/>
            <person name="Tonouchi N."/>
        </authorList>
    </citation>
    <scope>NUCLEOTIDE SEQUENCE</scope>
    <source>
        <strain evidence="1">NBRC 1967</strain>
    </source>
</reference>
<name>A0ACB5TIB0_CANBO</name>
<evidence type="ECO:0000313" key="2">
    <source>
        <dbReference type="Proteomes" id="UP001165101"/>
    </source>
</evidence>
<gene>
    <name evidence="1" type="ORF">Cboi01_000121900</name>
</gene>
<keyword evidence="2" id="KW-1185">Reference proteome</keyword>
<protein>
    <submittedName>
        <fullName evidence="1">Unnamed protein product</fullName>
    </submittedName>
</protein>
<sequence>MSSILGLKTVHLATARATKLQAKNTFTKCFSSCSQRYTSQNKPEAPLSGTTAEKKSEEETFNPHINLVSFGAYYGLQYLWEYLHDADADETSDATLVSSDIVVASEPK</sequence>
<dbReference type="Proteomes" id="UP001165101">
    <property type="component" value="Unassembled WGS sequence"/>
</dbReference>
<comment type="caution">
    <text evidence="1">The sequence shown here is derived from an EMBL/GenBank/DDBJ whole genome shotgun (WGS) entry which is preliminary data.</text>
</comment>
<dbReference type="EMBL" id="BSXV01000420">
    <property type="protein sequence ID" value="GME89014.1"/>
    <property type="molecule type" value="Genomic_DNA"/>
</dbReference>
<evidence type="ECO:0000313" key="1">
    <source>
        <dbReference type="EMBL" id="GME89014.1"/>
    </source>
</evidence>
<organism evidence="1 2">
    <name type="scientific">Candida boidinii</name>
    <name type="common">Yeast</name>
    <dbReference type="NCBI Taxonomy" id="5477"/>
    <lineage>
        <taxon>Eukaryota</taxon>
        <taxon>Fungi</taxon>
        <taxon>Dikarya</taxon>
        <taxon>Ascomycota</taxon>
        <taxon>Saccharomycotina</taxon>
        <taxon>Pichiomycetes</taxon>
        <taxon>Pichiales</taxon>
        <taxon>Pichiaceae</taxon>
        <taxon>Ogataea</taxon>
        <taxon>Ogataea/Candida clade</taxon>
    </lineage>
</organism>